<dbReference type="GO" id="GO:0050660">
    <property type="term" value="F:flavin adenine dinucleotide binding"/>
    <property type="evidence" value="ECO:0007669"/>
    <property type="project" value="InterPro"/>
</dbReference>
<evidence type="ECO:0000313" key="8">
    <source>
        <dbReference type="EMBL" id="KAF7419203.1"/>
    </source>
</evidence>
<reference evidence="8" key="1">
    <citation type="submission" date="2019-07" db="EMBL/GenBank/DDBJ databases">
        <authorList>
            <person name="Palmer J.M."/>
        </authorList>
    </citation>
    <scope>NUCLEOTIDE SEQUENCE</scope>
    <source>
        <strain evidence="8">PC9</strain>
    </source>
</reference>
<name>A0A8H6ZHF8_PLEOS</name>
<sequence length="540" mass="60030">MASLPRNVDVLIVGAGFSGLYQLHFLRQLGFNVKVLEAGGDIGGTWYWNCYPGARVDSYASMYQLSIDGVWQNWSFSSMYPARDEIQNYFHYISRTLELGRDIILNTRVVSAVYDDAGSEWAVTTQRGDVVRCQFLSFCTGFASKAFTPAFRGIGTFRGPCHHTALWPQEGIELRGKRVAVIGTGASGIQVIQEAAAVAQEVTVFQRTPSIALPMNQQLLNDEAKRKLKDGQAKAFDARRKSVSGLDMGPLGQKMADLDEGEKNELYEGLWAEGGFAPLVGGFAEVYQDDVANDWAYGFWRDKVRKRINDPWLQEKLAPTVKPYPLGAKRAPLEQNYYDLFNQPNVHLIDVNENDIDQITPKGIQTADGVAREFDVIVLATGFDAITGSMTQLDIRGTDGANIHDKWTSLASTYLGLMTADFPNMFFSYATHGPTALSNGPTALEIQSDWIVKCIRYTRGRGFSSVRASKEAEERWTKLVNDIGDQGLWKRAKSWYTGANIPGKRVQHLNFSGGVGLYAQICQENEEKGYEGFEFSGKSK</sequence>
<keyword evidence="9" id="KW-1185">Reference proteome</keyword>
<evidence type="ECO:0008006" key="10">
    <source>
        <dbReference type="Google" id="ProtNLM"/>
    </source>
</evidence>
<comment type="cofactor">
    <cofactor evidence="1">
        <name>FAD</name>
        <dbReference type="ChEBI" id="CHEBI:57692"/>
    </cofactor>
</comment>
<dbReference type="Gene3D" id="3.50.50.60">
    <property type="entry name" value="FAD/NAD(P)-binding domain"/>
    <property type="match status" value="3"/>
</dbReference>
<dbReference type="PRINTS" id="PR00411">
    <property type="entry name" value="PNDRDTASEI"/>
</dbReference>
<comment type="caution">
    <text evidence="8">The sequence shown here is derived from an EMBL/GenBank/DDBJ whole genome shotgun (WGS) entry which is preliminary data.</text>
</comment>
<keyword evidence="4" id="KW-0274">FAD</keyword>
<gene>
    <name evidence="8" type="ORF">PC9H_001789</name>
</gene>
<dbReference type="PANTHER" id="PTHR43098">
    <property type="entry name" value="L-ORNITHINE N(5)-MONOOXYGENASE-RELATED"/>
    <property type="match status" value="1"/>
</dbReference>
<evidence type="ECO:0000256" key="6">
    <source>
        <dbReference type="ARBA" id="ARBA00023002"/>
    </source>
</evidence>
<proteinExistence type="inferred from homology"/>
<evidence type="ECO:0000256" key="2">
    <source>
        <dbReference type="ARBA" id="ARBA00010139"/>
    </source>
</evidence>
<dbReference type="GO" id="GO:0050661">
    <property type="term" value="F:NADP binding"/>
    <property type="evidence" value="ECO:0007669"/>
    <property type="project" value="InterPro"/>
</dbReference>
<dbReference type="AlphaFoldDB" id="A0A8H6ZHF8"/>
<dbReference type="Proteomes" id="UP000623687">
    <property type="component" value="Unassembled WGS sequence"/>
</dbReference>
<dbReference type="InterPro" id="IPR050775">
    <property type="entry name" value="FAD-binding_Monooxygenases"/>
</dbReference>
<keyword evidence="7" id="KW-0503">Monooxygenase</keyword>
<evidence type="ECO:0000313" key="9">
    <source>
        <dbReference type="Proteomes" id="UP000623687"/>
    </source>
</evidence>
<dbReference type="InterPro" id="IPR036188">
    <property type="entry name" value="FAD/NAD-bd_sf"/>
</dbReference>
<protein>
    <recommendedName>
        <fullName evidence="10">Cyclohexanone monooxygenase</fullName>
    </recommendedName>
</protein>
<dbReference type="PANTHER" id="PTHR43098:SF3">
    <property type="entry name" value="L-ORNITHINE N(5)-MONOOXYGENASE-RELATED"/>
    <property type="match status" value="1"/>
</dbReference>
<evidence type="ECO:0000256" key="1">
    <source>
        <dbReference type="ARBA" id="ARBA00001974"/>
    </source>
</evidence>
<dbReference type="EMBL" id="JACETU010000010">
    <property type="protein sequence ID" value="KAF7419203.1"/>
    <property type="molecule type" value="Genomic_DNA"/>
</dbReference>
<dbReference type="SUPFAM" id="SSF51905">
    <property type="entry name" value="FAD/NAD(P)-binding domain"/>
    <property type="match status" value="2"/>
</dbReference>
<keyword evidence="6" id="KW-0560">Oxidoreductase</keyword>
<comment type="similarity">
    <text evidence="2">Belongs to the FAD-binding monooxygenase family.</text>
</comment>
<dbReference type="RefSeq" id="XP_036626057.1">
    <property type="nucleotide sequence ID" value="XM_036771436.1"/>
</dbReference>
<keyword evidence="5" id="KW-0521">NADP</keyword>
<evidence type="ECO:0000256" key="7">
    <source>
        <dbReference type="ARBA" id="ARBA00023033"/>
    </source>
</evidence>
<evidence type="ECO:0000256" key="4">
    <source>
        <dbReference type="ARBA" id="ARBA00022827"/>
    </source>
</evidence>
<accession>A0A8H6ZHF8</accession>
<keyword evidence="3" id="KW-0285">Flavoprotein</keyword>
<dbReference type="VEuPathDB" id="FungiDB:PC9H_001789"/>
<dbReference type="GeneID" id="59371630"/>
<organism evidence="8 9">
    <name type="scientific">Pleurotus ostreatus</name>
    <name type="common">Oyster mushroom</name>
    <name type="synonym">White-rot fungus</name>
    <dbReference type="NCBI Taxonomy" id="5322"/>
    <lineage>
        <taxon>Eukaryota</taxon>
        <taxon>Fungi</taxon>
        <taxon>Dikarya</taxon>
        <taxon>Basidiomycota</taxon>
        <taxon>Agaricomycotina</taxon>
        <taxon>Agaricomycetes</taxon>
        <taxon>Agaricomycetidae</taxon>
        <taxon>Agaricales</taxon>
        <taxon>Pleurotineae</taxon>
        <taxon>Pleurotaceae</taxon>
        <taxon>Pleurotus</taxon>
    </lineage>
</organism>
<evidence type="ECO:0000256" key="5">
    <source>
        <dbReference type="ARBA" id="ARBA00022857"/>
    </source>
</evidence>
<dbReference type="GO" id="GO:0004499">
    <property type="term" value="F:N,N-dimethylaniline monooxygenase activity"/>
    <property type="evidence" value="ECO:0007669"/>
    <property type="project" value="InterPro"/>
</dbReference>
<dbReference type="Pfam" id="PF00743">
    <property type="entry name" value="FMO-like"/>
    <property type="match status" value="1"/>
</dbReference>
<dbReference type="InterPro" id="IPR020946">
    <property type="entry name" value="Flavin_mOase-like"/>
</dbReference>
<evidence type="ECO:0000256" key="3">
    <source>
        <dbReference type="ARBA" id="ARBA00022630"/>
    </source>
</evidence>
<dbReference type="OrthoDB" id="66881at2759"/>